<evidence type="ECO:0000256" key="9">
    <source>
        <dbReference type="ARBA" id="ARBA00022840"/>
    </source>
</evidence>
<dbReference type="PANTHER" id="PTHR43395">
    <property type="entry name" value="SENSOR HISTIDINE KINASE CHEA"/>
    <property type="match status" value="1"/>
</dbReference>
<dbReference type="InterPro" id="IPR004105">
    <property type="entry name" value="CheA-like_dim"/>
</dbReference>
<evidence type="ECO:0000256" key="8">
    <source>
        <dbReference type="ARBA" id="ARBA00022777"/>
    </source>
</evidence>
<dbReference type="GO" id="GO:0005524">
    <property type="term" value="F:ATP binding"/>
    <property type="evidence" value="ECO:0007669"/>
    <property type="project" value="UniProtKB-KW"/>
</dbReference>
<dbReference type="Gene3D" id="1.10.287.560">
    <property type="entry name" value="Histidine kinase CheA-like, homodimeric domain"/>
    <property type="match status" value="1"/>
</dbReference>
<dbReference type="SMART" id="SM00260">
    <property type="entry name" value="CheW"/>
    <property type="match status" value="1"/>
</dbReference>
<dbReference type="InterPro" id="IPR008207">
    <property type="entry name" value="Sig_transdc_His_kin_Hpt_dom"/>
</dbReference>
<dbReference type="SUPFAM" id="SSF47384">
    <property type="entry name" value="Homodimeric domain of signal transducing histidine kinase"/>
    <property type="match status" value="1"/>
</dbReference>
<dbReference type="CDD" id="cd00088">
    <property type="entry name" value="HPT"/>
    <property type="match status" value="1"/>
</dbReference>
<accession>A0A6G4HST7</accession>
<dbReference type="InterPro" id="IPR037006">
    <property type="entry name" value="CheA-like_homodim_sf"/>
</dbReference>
<feature type="compositionally biased region" description="Basic and acidic residues" evidence="11">
    <location>
        <begin position="269"/>
        <end position="300"/>
    </location>
</feature>
<keyword evidence="4" id="KW-0145">Chemotaxis</keyword>
<dbReference type="Gene3D" id="3.30.565.10">
    <property type="entry name" value="Histidine kinase-like ATPase, C-terminal domain"/>
    <property type="match status" value="1"/>
</dbReference>
<dbReference type="PROSITE" id="PS50894">
    <property type="entry name" value="HPT"/>
    <property type="match status" value="1"/>
</dbReference>
<dbReference type="CDD" id="cd00731">
    <property type="entry name" value="CheA_reg"/>
    <property type="match status" value="1"/>
</dbReference>
<evidence type="ECO:0000313" key="12">
    <source>
        <dbReference type="EMBL" id="NFV16336.1"/>
    </source>
</evidence>
<dbReference type="Pfam" id="PF07194">
    <property type="entry name" value="P2"/>
    <property type="match status" value="1"/>
</dbReference>
<dbReference type="InterPro" id="IPR005467">
    <property type="entry name" value="His_kinase_dom"/>
</dbReference>
<dbReference type="InterPro" id="IPR036641">
    <property type="entry name" value="HPT_dom_sf"/>
</dbReference>
<dbReference type="FunFam" id="3.30.565.10:FF:000016">
    <property type="entry name" value="Chemotaxis protein CheA, putative"/>
    <property type="match status" value="1"/>
</dbReference>
<dbReference type="GO" id="GO:0005737">
    <property type="term" value="C:cytoplasm"/>
    <property type="evidence" value="ECO:0007669"/>
    <property type="project" value="InterPro"/>
</dbReference>
<evidence type="ECO:0000256" key="3">
    <source>
        <dbReference type="ARBA" id="ARBA00021495"/>
    </source>
</evidence>
<evidence type="ECO:0000256" key="11">
    <source>
        <dbReference type="SAM" id="MobiDB-lite"/>
    </source>
</evidence>
<dbReference type="InterPro" id="IPR035891">
    <property type="entry name" value="CheY-binding_CheA"/>
</dbReference>
<evidence type="ECO:0000256" key="5">
    <source>
        <dbReference type="ARBA" id="ARBA00022553"/>
    </source>
</evidence>
<reference evidence="12" key="1">
    <citation type="submission" date="2019-04" db="EMBL/GenBank/DDBJ databases">
        <title>Genome sequencing of Clostridium botulinum Groups I-IV and Clostridium butyricum.</title>
        <authorList>
            <person name="Brunt J."/>
            <person name="Van Vliet A.H.M."/>
            <person name="Stringer S.C."/>
            <person name="Carter A.T."/>
            <person name="Peck M.W."/>
        </authorList>
    </citation>
    <scope>NUCLEOTIDE SEQUENCE</scope>
    <source>
        <strain evidence="12">751/1</strain>
    </source>
</reference>
<dbReference type="EC" id="2.7.13.3" evidence="2"/>
<dbReference type="AlphaFoldDB" id="A0A6G4HST7"/>
<dbReference type="Gene3D" id="3.30.70.1110">
    <property type="entry name" value="Histidine kinase CheA-like, P2 response regulator-binding domain"/>
    <property type="match status" value="1"/>
</dbReference>
<evidence type="ECO:0000256" key="7">
    <source>
        <dbReference type="ARBA" id="ARBA00022741"/>
    </source>
</evidence>
<dbReference type="SMART" id="SM00387">
    <property type="entry name" value="HATPase_c"/>
    <property type="match status" value="1"/>
</dbReference>
<feature type="region of interest" description="Disordered" evidence="11">
    <location>
        <begin position="269"/>
        <end position="319"/>
    </location>
</feature>
<dbReference type="Pfam" id="PF02518">
    <property type="entry name" value="HATPase_c"/>
    <property type="match status" value="1"/>
</dbReference>
<evidence type="ECO:0000256" key="4">
    <source>
        <dbReference type="ARBA" id="ARBA00022500"/>
    </source>
</evidence>
<comment type="caution">
    <text evidence="12">The sequence shown here is derived from an EMBL/GenBank/DDBJ whole genome shotgun (WGS) entry which is preliminary data.</text>
</comment>
<dbReference type="SUPFAM" id="SSF55052">
    <property type="entry name" value="CheY-binding domain of CheA"/>
    <property type="match status" value="1"/>
</dbReference>
<dbReference type="GO" id="GO:0000155">
    <property type="term" value="F:phosphorelay sensor kinase activity"/>
    <property type="evidence" value="ECO:0007669"/>
    <property type="project" value="InterPro"/>
</dbReference>
<dbReference type="PRINTS" id="PR00344">
    <property type="entry name" value="BCTRLSENSOR"/>
</dbReference>
<evidence type="ECO:0000256" key="10">
    <source>
        <dbReference type="ARBA" id="ARBA00023012"/>
    </source>
</evidence>
<keyword evidence="5" id="KW-0597">Phosphoprotein</keyword>
<dbReference type="InterPro" id="IPR037052">
    <property type="entry name" value="CheA-like_P2_sf"/>
</dbReference>
<dbReference type="InterPro" id="IPR036890">
    <property type="entry name" value="HATPase_C_sf"/>
</dbReference>
<dbReference type="InterPro" id="IPR036097">
    <property type="entry name" value="HisK_dim/P_sf"/>
</dbReference>
<dbReference type="InterPro" id="IPR036061">
    <property type="entry name" value="CheW-like_dom_sf"/>
</dbReference>
<sequence length="691" mass="78034">MDTSQYMSMFLEESMDNLQTLNDSLLQLEQEPDDIDKLNEIFRVAHTIKGMAATMGFNEMSELTHKMEDVLSNFREGDLKVTQNVVTVLFKCLDTLEQMVNNISEEVDEKVPIDHIIEELEKAANGDISPQENEKEAIETIEENKSEGNSTIPLNEYDLNVIKQAEDRGFNAYEIKIILSENTLLKSARAFLIFKNLEEYGEIIKSLPIAEDIENENFDFEIDLIYLTTKGKEEIYDILANISEVDNVMVDNVDVQLKREEKIESREVKEKVKEQINNIDTKKPEEENTDKKTKVEENKPKANKRVAKPKENNHKKAHQSVRVDLERLDKFMNMVSELVIHRTRLEQISTNHKLTDLNETLEQVARTTSDLQDLVMKIRMLPLDIVFNRFPRMVRDLSVELDKEMELIVQGADTELDRTVIDEIGEPLIHLIRNAADHGVEPREERVKKGKDPIGKIRLIAYQEGTKAVIKVEDDGGGVPVDKVKAKAERIGINTEGMSDNDIRNLIFAQGFSTNEKVTDISGRGVGMDVVKTKITALGGTVDLISEEGKGSSFIIRLPLTLQIIQALLVEVGSETMAISLGYIDRVIDYEKDIVKKTNNKEVIIYRGNVIPFVRVNEKLGLQESENDKKYIVIVKSGEKTVGLLVDGLLGQKEIVIKPFGKTLQGLKEYIGATILGDGLVTLILDVAALV</sequence>
<evidence type="ECO:0000256" key="1">
    <source>
        <dbReference type="ARBA" id="ARBA00000085"/>
    </source>
</evidence>
<organism evidence="12">
    <name type="scientific">Clostridium botulinum</name>
    <dbReference type="NCBI Taxonomy" id="1491"/>
    <lineage>
        <taxon>Bacteria</taxon>
        <taxon>Bacillati</taxon>
        <taxon>Bacillota</taxon>
        <taxon>Clostridia</taxon>
        <taxon>Eubacteriales</taxon>
        <taxon>Clostridiaceae</taxon>
        <taxon>Clostridium</taxon>
    </lineage>
</organism>
<dbReference type="Pfam" id="PF01627">
    <property type="entry name" value="Hpt"/>
    <property type="match status" value="1"/>
</dbReference>
<dbReference type="Pfam" id="PF02895">
    <property type="entry name" value="H-kinase_dim"/>
    <property type="match status" value="1"/>
</dbReference>
<dbReference type="SUPFAM" id="SSF55874">
    <property type="entry name" value="ATPase domain of HSP90 chaperone/DNA topoisomerase II/histidine kinase"/>
    <property type="match status" value="1"/>
</dbReference>
<protein>
    <recommendedName>
        <fullName evidence="3">Chemotaxis protein CheA</fullName>
        <ecNumber evidence="2">2.7.13.3</ecNumber>
    </recommendedName>
</protein>
<evidence type="ECO:0000256" key="2">
    <source>
        <dbReference type="ARBA" id="ARBA00012438"/>
    </source>
</evidence>
<dbReference type="GO" id="GO:0006935">
    <property type="term" value="P:chemotaxis"/>
    <property type="evidence" value="ECO:0007669"/>
    <property type="project" value="UniProtKB-KW"/>
</dbReference>
<dbReference type="InterPro" id="IPR002545">
    <property type="entry name" value="CheW-lke_dom"/>
</dbReference>
<dbReference type="SUPFAM" id="SSF47226">
    <property type="entry name" value="Histidine-containing phosphotransfer domain, HPT domain"/>
    <property type="match status" value="1"/>
</dbReference>
<gene>
    <name evidence="12" type="ORF">FDG29_09225</name>
</gene>
<name>A0A6G4HST7_CLOBO</name>
<dbReference type="PANTHER" id="PTHR43395:SF1">
    <property type="entry name" value="CHEMOTAXIS PROTEIN CHEA"/>
    <property type="match status" value="1"/>
</dbReference>
<dbReference type="SMART" id="SM01231">
    <property type="entry name" value="H-kinase_dim"/>
    <property type="match status" value="1"/>
</dbReference>
<dbReference type="SMART" id="SM00073">
    <property type="entry name" value="HPT"/>
    <property type="match status" value="1"/>
</dbReference>
<dbReference type="Gene3D" id="2.30.30.40">
    <property type="entry name" value="SH3 Domains"/>
    <property type="match status" value="1"/>
</dbReference>
<keyword evidence="7" id="KW-0547">Nucleotide-binding</keyword>
<dbReference type="RefSeq" id="WP_061311489.1">
    <property type="nucleotide sequence ID" value="NZ_JACBCU010000001.1"/>
</dbReference>
<dbReference type="Pfam" id="PF01584">
    <property type="entry name" value="CheW"/>
    <property type="match status" value="1"/>
</dbReference>
<dbReference type="PROSITE" id="PS50109">
    <property type="entry name" value="HIS_KIN"/>
    <property type="match status" value="1"/>
</dbReference>
<keyword evidence="6" id="KW-0808">Transferase</keyword>
<keyword evidence="9" id="KW-0067">ATP-binding</keyword>
<dbReference type="Gene3D" id="1.20.120.160">
    <property type="entry name" value="HPT domain"/>
    <property type="match status" value="1"/>
</dbReference>
<dbReference type="InterPro" id="IPR051315">
    <property type="entry name" value="Bact_Chemotaxis_CheA"/>
</dbReference>
<proteinExistence type="predicted"/>
<dbReference type="PROSITE" id="PS50851">
    <property type="entry name" value="CHEW"/>
    <property type="match status" value="1"/>
</dbReference>
<dbReference type="InterPro" id="IPR003594">
    <property type="entry name" value="HATPase_dom"/>
</dbReference>
<keyword evidence="10" id="KW-0902">Two-component regulatory system</keyword>
<comment type="catalytic activity">
    <reaction evidence="1">
        <text>ATP + protein L-histidine = ADP + protein N-phospho-L-histidine.</text>
        <dbReference type="EC" id="2.7.13.3"/>
    </reaction>
</comment>
<keyword evidence="8" id="KW-0418">Kinase</keyword>
<dbReference type="InterPro" id="IPR004358">
    <property type="entry name" value="Sig_transdc_His_kin-like_C"/>
</dbReference>
<dbReference type="InterPro" id="IPR010808">
    <property type="entry name" value="CheA_P2-bd"/>
</dbReference>
<dbReference type="EMBL" id="SXEU01000003">
    <property type="protein sequence ID" value="NFV16336.1"/>
    <property type="molecule type" value="Genomic_DNA"/>
</dbReference>
<dbReference type="SUPFAM" id="SSF50341">
    <property type="entry name" value="CheW-like"/>
    <property type="match status" value="1"/>
</dbReference>
<evidence type="ECO:0000256" key="6">
    <source>
        <dbReference type="ARBA" id="ARBA00022679"/>
    </source>
</evidence>